<reference evidence="8" key="1">
    <citation type="journal article" date="2011" name="Genome Res.">
        <title>Phylogeny-wide analysis of social amoeba genomes highlights ancient origins for complex intercellular communication.</title>
        <authorList>
            <person name="Heidel A.J."/>
            <person name="Lawal H.M."/>
            <person name="Felder M."/>
            <person name="Schilde C."/>
            <person name="Helps N.R."/>
            <person name="Tunggal B."/>
            <person name="Rivero F."/>
            <person name="John U."/>
            <person name="Schleicher M."/>
            <person name="Eichinger L."/>
            <person name="Platzer M."/>
            <person name="Noegel A.A."/>
            <person name="Schaap P."/>
            <person name="Gloeckner G."/>
        </authorList>
    </citation>
    <scope>NUCLEOTIDE SEQUENCE [LARGE SCALE GENOMIC DNA]</scope>
    <source>
        <strain evidence="8">SH3</strain>
    </source>
</reference>
<keyword evidence="8" id="KW-1185">Reference proteome</keyword>
<comment type="similarity">
    <text evidence="4">Belongs to the class I-like SAM-binding methyltransferase superfamily.</text>
</comment>
<evidence type="ECO:0000313" key="8">
    <source>
        <dbReference type="Proteomes" id="UP000007797"/>
    </source>
</evidence>
<evidence type="ECO:0000259" key="6">
    <source>
        <dbReference type="Pfam" id="PF13649"/>
    </source>
</evidence>
<dbReference type="InterPro" id="IPR029063">
    <property type="entry name" value="SAM-dependent_MTases_sf"/>
</dbReference>
<dbReference type="AlphaFoldDB" id="F4Q9L9"/>
<dbReference type="PANTHER" id="PTHR35897:SF1">
    <property type="entry name" value="METHYLTRANSFERASE AUSD"/>
    <property type="match status" value="1"/>
</dbReference>
<dbReference type="InterPro" id="IPR041698">
    <property type="entry name" value="Methyltransf_25"/>
</dbReference>
<dbReference type="OrthoDB" id="2094832at2759"/>
<keyword evidence="3" id="KW-0949">S-adenosyl-L-methionine</keyword>
<dbReference type="RefSeq" id="XP_004354130.1">
    <property type="nucleotide sequence ID" value="XM_004354078.1"/>
</dbReference>
<evidence type="ECO:0000256" key="5">
    <source>
        <dbReference type="SAM" id="MobiDB-lite"/>
    </source>
</evidence>
<accession>F4Q9L9</accession>
<dbReference type="OMA" id="YFGTCVG"/>
<dbReference type="EMBL" id="GL883026">
    <property type="protein sequence ID" value="EGG15388.1"/>
    <property type="molecule type" value="Genomic_DNA"/>
</dbReference>
<organism evidence="7 8">
    <name type="scientific">Cavenderia fasciculata</name>
    <name type="common">Slime mold</name>
    <name type="synonym">Dictyostelium fasciculatum</name>
    <dbReference type="NCBI Taxonomy" id="261658"/>
    <lineage>
        <taxon>Eukaryota</taxon>
        <taxon>Amoebozoa</taxon>
        <taxon>Evosea</taxon>
        <taxon>Eumycetozoa</taxon>
        <taxon>Dictyostelia</taxon>
        <taxon>Acytosteliales</taxon>
        <taxon>Cavenderiaceae</taxon>
        <taxon>Cavenderia</taxon>
    </lineage>
</organism>
<dbReference type="PANTHER" id="PTHR35897">
    <property type="entry name" value="METHYLTRANSFERASE AUSD"/>
    <property type="match status" value="1"/>
</dbReference>
<evidence type="ECO:0000256" key="2">
    <source>
        <dbReference type="ARBA" id="ARBA00022679"/>
    </source>
</evidence>
<comment type="pathway">
    <text evidence="1">Secondary metabolite biosynthesis.</text>
</comment>
<dbReference type="GeneID" id="14867440"/>
<dbReference type="GO" id="GO:0016740">
    <property type="term" value="F:transferase activity"/>
    <property type="evidence" value="ECO:0007669"/>
    <property type="project" value="UniProtKB-KW"/>
</dbReference>
<feature type="domain" description="Methyltransferase" evidence="6">
    <location>
        <begin position="99"/>
        <end position="200"/>
    </location>
</feature>
<dbReference type="Pfam" id="PF13649">
    <property type="entry name" value="Methyltransf_25"/>
    <property type="match status" value="1"/>
</dbReference>
<gene>
    <name evidence="7" type="ORF">DFA_10222</name>
</gene>
<feature type="compositionally biased region" description="Low complexity" evidence="5">
    <location>
        <begin position="1"/>
        <end position="14"/>
    </location>
</feature>
<dbReference type="STRING" id="1054147.F4Q9L9"/>
<dbReference type="Gene3D" id="3.40.50.150">
    <property type="entry name" value="Vaccinia Virus protein VP39"/>
    <property type="match status" value="1"/>
</dbReference>
<keyword evidence="2" id="KW-0808">Transferase</keyword>
<evidence type="ECO:0000313" key="7">
    <source>
        <dbReference type="EMBL" id="EGG15388.1"/>
    </source>
</evidence>
<sequence length="288" mass="32815">MTSTLQQQQQQSSQDEFNLPQTSDMIEDRDLKFISDYLKESDKDALRQHVFKVWSDCITTAHAYRCIKSLSFLYPKIHRHYIYEKEIAQSSAKSSLQFLDLGCCFATDTRQLVRDGVPPSNIVAIDVVPDYWQFGTKLYKDADTLGVESRFGNTISDQSFASDLNNTRDYVWTGLVLHVLTKQDVEGLLRRVYGFLKSGGTYFGTCVGSEVEQVWIPNTSSSPRYLHSDVSLTALLTTLGFKDVKVQSYDSKELQMSLRQQNAAQTQILEWKADGNIQKRILVFSAKK</sequence>
<dbReference type="KEGG" id="dfa:DFA_10222"/>
<dbReference type="InterPro" id="IPR051654">
    <property type="entry name" value="Meroterpenoid_MTases"/>
</dbReference>
<protein>
    <recommendedName>
        <fullName evidence="6">Methyltransferase domain-containing protein</fullName>
    </recommendedName>
</protein>
<evidence type="ECO:0000256" key="3">
    <source>
        <dbReference type="ARBA" id="ARBA00022691"/>
    </source>
</evidence>
<evidence type="ECO:0000256" key="4">
    <source>
        <dbReference type="ARBA" id="ARBA00038314"/>
    </source>
</evidence>
<evidence type="ECO:0000256" key="1">
    <source>
        <dbReference type="ARBA" id="ARBA00005179"/>
    </source>
</evidence>
<proteinExistence type="inferred from homology"/>
<dbReference type="Proteomes" id="UP000007797">
    <property type="component" value="Unassembled WGS sequence"/>
</dbReference>
<feature type="region of interest" description="Disordered" evidence="5">
    <location>
        <begin position="1"/>
        <end position="20"/>
    </location>
</feature>
<dbReference type="SUPFAM" id="SSF53335">
    <property type="entry name" value="S-adenosyl-L-methionine-dependent methyltransferases"/>
    <property type="match status" value="1"/>
</dbReference>
<name>F4Q9L9_CACFS</name>